<dbReference type="AlphaFoldDB" id="A0AAV8T2K3"/>
<sequence length="125" mass="14706">MGSGDKHHLNFHIHLPNLHLHQHHQHHHHDHGKNELKDIPKGCLAILVGQGEEQQRFVIPVIYINHPLFLRLLKEAEEEYGFDQKGPIIIPCHVEEFRNIQGMIDKETANDHHHHHHHHVLCFRA</sequence>
<name>A0AAV8T2K3_9ROSI</name>
<proteinExistence type="inferred from homology"/>
<dbReference type="Proteomes" id="UP001159364">
    <property type="component" value="Linkage Group LG07"/>
</dbReference>
<reference evidence="2 3" key="1">
    <citation type="submission" date="2021-09" db="EMBL/GenBank/DDBJ databases">
        <title>Genomic insights and catalytic innovation underlie evolution of tropane alkaloids biosynthesis.</title>
        <authorList>
            <person name="Wang Y.-J."/>
            <person name="Tian T."/>
            <person name="Huang J.-P."/>
            <person name="Huang S.-X."/>
        </authorList>
    </citation>
    <scope>NUCLEOTIDE SEQUENCE [LARGE SCALE GENOMIC DNA]</scope>
    <source>
        <strain evidence="2">KIB-2018</strain>
        <tissue evidence="2">Leaf</tissue>
    </source>
</reference>
<dbReference type="EMBL" id="JAIWQS010000007">
    <property type="protein sequence ID" value="KAJ8760783.1"/>
    <property type="molecule type" value="Genomic_DNA"/>
</dbReference>
<gene>
    <name evidence="2" type="ORF">K2173_021821</name>
</gene>
<accession>A0AAV8T2K3</accession>
<dbReference type="InterPro" id="IPR003676">
    <property type="entry name" value="SAUR_fam"/>
</dbReference>
<evidence type="ECO:0000256" key="1">
    <source>
        <dbReference type="ARBA" id="ARBA00006974"/>
    </source>
</evidence>
<protein>
    <submittedName>
        <fullName evidence="2">Uncharacterized protein</fullName>
    </submittedName>
</protein>
<dbReference type="PANTHER" id="PTHR31374">
    <property type="entry name" value="AUXIN-INDUCED PROTEIN-LIKE-RELATED"/>
    <property type="match status" value="1"/>
</dbReference>
<evidence type="ECO:0000313" key="3">
    <source>
        <dbReference type="Proteomes" id="UP001159364"/>
    </source>
</evidence>
<organism evidence="2 3">
    <name type="scientific">Erythroxylum novogranatense</name>
    <dbReference type="NCBI Taxonomy" id="1862640"/>
    <lineage>
        <taxon>Eukaryota</taxon>
        <taxon>Viridiplantae</taxon>
        <taxon>Streptophyta</taxon>
        <taxon>Embryophyta</taxon>
        <taxon>Tracheophyta</taxon>
        <taxon>Spermatophyta</taxon>
        <taxon>Magnoliopsida</taxon>
        <taxon>eudicotyledons</taxon>
        <taxon>Gunneridae</taxon>
        <taxon>Pentapetalae</taxon>
        <taxon>rosids</taxon>
        <taxon>fabids</taxon>
        <taxon>Malpighiales</taxon>
        <taxon>Erythroxylaceae</taxon>
        <taxon>Erythroxylum</taxon>
    </lineage>
</organism>
<dbReference type="GO" id="GO:0009733">
    <property type="term" value="P:response to auxin"/>
    <property type="evidence" value="ECO:0007669"/>
    <property type="project" value="InterPro"/>
</dbReference>
<dbReference type="PANTHER" id="PTHR31374:SF15">
    <property type="entry name" value="AUXIN-RESPONSIVE PROTEIN SAUR32-LIKE"/>
    <property type="match status" value="1"/>
</dbReference>
<keyword evidence="3" id="KW-1185">Reference proteome</keyword>
<dbReference type="Pfam" id="PF02519">
    <property type="entry name" value="Auxin_inducible"/>
    <property type="match status" value="1"/>
</dbReference>
<comment type="caution">
    <text evidence="2">The sequence shown here is derived from an EMBL/GenBank/DDBJ whole genome shotgun (WGS) entry which is preliminary data.</text>
</comment>
<evidence type="ECO:0000313" key="2">
    <source>
        <dbReference type="EMBL" id="KAJ8760783.1"/>
    </source>
</evidence>
<comment type="similarity">
    <text evidence="1">Belongs to the ARG7 family.</text>
</comment>